<dbReference type="GO" id="GO:0003882">
    <property type="term" value="F:CDP-diacylglycerol-serine O-phosphatidyltransferase activity"/>
    <property type="evidence" value="ECO:0007669"/>
    <property type="project" value="UniProtKB-EC"/>
</dbReference>
<keyword evidence="2" id="KW-1133">Transmembrane helix</keyword>
<proteinExistence type="predicted"/>
<dbReference type="EC" id="2.7.8.8" evidence="3"/>
<dbReference type="GO" id="GO:0008654">
    <property type="term" value="P:phospholipid biosynthetic process"/>
    <property type="evidence" value="ECO:0007669"/>
    <property type="project" value="InterPro"/>
</dbReference>
<dbReference type="EMBL" id="UOEU01000588">
    <property type="protein sequence ID" value="VAW35498.1"/>
    <property type="molecule type" value="Genomic_DNA"/>
</dbReference>
<dbReference type="InterPro" id="IPR048254">
    <property type="entry name" value="CDP_ALCOHOL_P_TRANSF_CS"/>
</dbReference>
<keyword evidence="2" id="KW-0472">Membrane</keyword>
<feature type="transmembrane region" description="Helical" evidence="2">
    <location>
        <begin position="186"/>
        <end position="204"/>
    </location>
</feature>
<reference evidence="3" key="1">
    <citation type="submission" date="2018-06" db="EMBL/GenBank/DDBJ databases">
        <authorList>
            <person name="Zhirakovskaya E."/>
        </authorList>
    </citation>
    <scope>NUCLEOTIDE SEQUENCE</scope>
</reference>
<feature type="transmembrane region" description="Helical" evidence="2">
    <location>
        <begin position="12"/>
        <end position="45"/>
    </location>
</feature>
<organism evidence="3">
    <name type="scientific">hydrothermal vent metagenome</name>
    <dbReference type="NCBI Taxonomy" id="652676"/>
    <lineage>
        <taxon>unclassified sequences</taxon>
        <taxon>metagenomes</taxon>
        <taxon>ecological metagenomes</taxon>
    </lineage>
</organism>
<evidence type="ECO:0000256" key="2">
    <source>
        <dbReference type="SAM" id="Phobius"/>
    </source>
</evidence>
<feature type="transmembrane region" description="Helical" evidence="2">
    <location>
        <begin position="92"/>
        <end position="111"/>
    </location>
</feature>
<feature type="non-terminal residue" evidence="3">
    <location>
        <position position="1"/>
    </location>
</feature>
<accession>A0A3B0UWL8</accession>
<dbReference type="InterPro" id="IPR000462">
    <property type="entry name" value="CDP-OH_P_trans"/>
</dbReference>
<dbReference type="AlphaFoldDB" id="A0A3B0UWL8"/>
<dbReference type="Gene3D" id="1.20.120.1760">
    <property type="match status" value="1"/>
</dbReference>
<gene>
    <name evidence="3" type="ORF">MNBD_CHLOROFLEXI01-2945</name>
</gene>
<sequence length="230" mass="24773">YRYLIPNSITFISLTCGIVSILLAATGQLVVAGILILASYVLDLFDGASARYFNADSEFGLQLDSLVDMVSLGTAPTVLAFMYLYLADAAPTFWIAVLTVFFALAGAYRLARFNLLPAKASGSSDSAGLTISSAGATLALAVVSEMTILTVSLPATWLILIVLICAVLMISRIPFPSFASVFKGRIRVTVLLLLFSVTIAWATFGKAWHFWNTVYLGWGLARAGYLQFDE</sequence>
<dbReference type="PROSITE" id="PS00379">
    <property type="entry name" value="CDP_ALCOHOL_P_TRANSF"/>
    <property type="match status" value="1"/>
</dbReference>
<dbReference type="InterPro" id="IPR043130">
    <property type="entry name" value="CDP-OH_PTrfase_TM_dom"/>
</dbReference>
<keyword evidence="1 3" id="KW-0808">Transferase</keyword>
<protein>
    <submittedName>
        <fullName evidence="3">CDP-diacylglycerol--serine O-phosphatidyltransferase</fullName>
        <ecNumber evidence="3">2.7.8.8</ecNumber>
    </submittedName>
</protein>
<dbReference type="GO" id="GO:0016020">
    <property type="term" value="C:membrane"/>
    <property type="evidence" value="ECO:0007669"/>
    <property type="project" value="InterPro"/>
</dbReference>
<feature type="transmembrane region" description="Helical" evidence="2">
    <location>
        <begin position="155"/>
        <end position="174"/>
    </location>
</feature>
<evidence type="ECO:0000313" key="3">
    <source>
        <dbReference type="EMBL" id="VAW35498.1"/>
    </source>
</evidence>
<dbReference type="Pfam" id="PF01066">
    <property type="entry name" value="CDP-OH_P_transf"/>
    <property type="match status" value="1"/>
</dbReference>
<keyword evidence="2" id="KW-0812">Transmembrane</keyword>
<name>A0A3B0UWL8_9ZZZZ</name>
<evidence type="ECO:0000256" key="1">
    <source>
        <dbReference type="ARBA" id="ARBA00022679"/>
    </source>
</evidence>
<feature type="transmembrane region" description="Helical" evidence="2">
    <location>
        <begin position="123"/>
        <end position="143"/>
    </location>
</feature>